<evidence type="ECO:0000313" key="7">
    <source>
        <dbReference type="EMBL" id="PWA71808.1"/>
    </source>
</evidence>
<evidence type="ECO:0000256" key="5">
    <source>
        <dbReference type="SAM" id="Phobius"/>
    </source>
</evidence>
<gene>
    <name evidence="7" type="ORF">CTI12_AA261600</name>
</gene>
<geneLocation type="chloroplast" evidence="7"/>
<keyword evidence="5" id="KW-0812">Transmembrane</keyword>
<keyword evidence="7" id="KW-0150">Chloroplast</keyword>
<reference evidence="7 8" key="1">
    <citation type="journal article" date="2018" name="Mol. Plant">
        <title>The genome of Artemisia annua provides insight into the evolution of Asteraceae family and artemisinin biosynthesis.</title>
        <authorList>
            <person name="Shen Q."/>
            <person name="Zhang L."/>
            <person name="Liao Z."/>
            <person name="Wang S."/>
            <person name="Yan T."/>
            <person name="Shi P."/>
            <person name="Liu M."/>
            <person name="Fu X."/>
            <person name="Pan Q."/>
            <person name="Wang Y."/>
            <person name="Lv Z."/>
            <person name="Lu X."/>
            <person name="Zhang F."/>
            <person name="Jiang W."/>
            <person name="Ma Y."/>
            <person name="Chen M."/>
            <person name="Hao X."/>
            <person name="Li L."/>
            <person name="Tang Y."/>
            <person name="Lv G."/>
            <person name="Zhou Y."/>
            <person name="Sun X."/>
            <person name="Brodelius P.E."/>
            <person name="Rose J.K.C."/>
            <person name="Tang K."/>
        </authorList>
    </citation>
    <scope>NUCLEOTIDE SEQUENCE [LARGE SCALE GENOMIC DNA]</scope>
    <source>
        <strain evidence="8">cv. Huhao1</strain>
        <tissue evidence="7">Leaf</tissue>
    </source>
</reference>
<dbReference type="InterPro" id="IPR007657">
    <property type="entry name" value="Glycosyltransferase_61"/>
</dbReference>
<organism evidence="7 8">
    <name type="scientific">Artemisia annua</name>
    <name type="common">Sweet wormwood</name>
    <dbReference type="NCBI Taxonomy" id="35608"/>
    <lineage>
        <taxon>Eukaryota</taxon>
        <taxon>Viridiplantae</taxon>
        <taxon>Streptophyta</taxon>
        <taxon>Embryophyta</taxon>
        <taxon>Tracheophyta</taxon>
        <taxon>Spermatophyta</taxon>
        <taxon>Magnoliopsida</taxon>
        <taxon>eudicotyledons</taxon>
        <taxon>Gunneridae</taxon>
        <taxon>Pentapetalae</taxon>
        <taxon>asterids</taxon>
        <taxon>campanulids</taxon>
        <taxon>Asterales</taxon>
        <taxon>Asteraceae</taxon>
        <taxon>Asteroideae</taxon>
        <taxon>Anthemideae</taxon>
        <taxon>Artemisiinae</taxon>
        <taxon>Artemisia</taxon>
    </lineage>
</organism>
<sequence>MKYDEIFSRSFSRHDQKRFQYGALVACFVVTWCLCTVFKPYLSPLPILNLRLTMADGLRLIIATDKTSKPQRPNAELKEITTPILCNISKHISDTCQLMGDIRILGNSSTIFLFSSHIGNGSWAIKPYARKGDKSAMEGITNFKIKSIQEAAQNMPNCTKTHNVTAIVFSVGGYAGNNFHAFTDVIIPLYETSRVFNREVKFLVANKRARWTSKFQEVLNKLSRYQIIDIDQEKEVHCFPSMIVGLRKEDKKELHMETMKDFTSFLRSSYSLKRLTATNLKNSSMTKKPRLLIVSRQKTRTFINEKDVVRTAQGLGFEVIVTEMNANLTQVSRLINSCDVMMGVHGAGLTNMVFLPENGVLIQVVPWGKMDWLANTYFGEPSKAIGLKYLEYKINVEESSLIKQYPLDHQVFLDPFSVQKKGWDAYKSIYLDNQNINVNVNRFKKTLSRALELLKL</sequence>
<dbReference type="GO" id="GO:0016763">
    <property type="term" value="F:pentosyltransferase activity"/>
    <property type="evidence" value="ECO:0007669"/>
    <property type="project" value="UniProtKB-ARBA"/>
</dbReference>
<protein>
    <recommendedName>
        <fullName evidence="6">Glycosyltransferase 61 catalytic domain-containing protein</fullName>
    </recommendedName>
</protein>
<keyword evidence="2" id="KW-0328">Glycosyltransferase</keyword>
<keyword evidence="3" id="KW-0808">Transferase</keyword>
<comment type="subcellular location">
    <subcellularLocation>
        <location evidence="1">Golgi apparatus membrane</location>
        <topology evidence="1">Single-pass type II membrane protein</topology>
    </subcellularLocation>
</comment>
<evidence type="ECO:0000259" key="6">
    <source>
        <dbReference type="Pfam" id="PF04577"/>
    </source>
</evidence>
<evidence type="ECO:0000256" key="3">
    <source>
        <dbReference type="ARBA" id="ARBA00022679"/>
    </source>
</evidence>
<feature type="domain" description="Glycosyltransferase 61 catalytic" evidence="6">
    <location>
        <begin position="260"/>
        <end position="361"/>
    </location>
</feature>
<keyword evidence="7" id="KW-0934">Plastid</keyword>
<evidence type="ECO:0000256" key="1">
    <source>
        <dbReference type="ARBA" id="ARBA00004323"/>
    </source>
</evidence>
<dbReference type="Pfam" id="PF04577">
    <property type="entry name" value="Glyco_transf_61"/>
    <property type="match status" value="1"/>
</dbReference>
<evidence type="ECO:0000256" key="4">
    <source>
        <dbReference type="ARBA" id="ARBA00023180"/>
    </source>
</evidence>
<feature type="transmembrane region" description="Helical" evidence="5">
    <location>
        <begin position="21"/>
        <end position="42"/>
    </location>
</feature>
<dbReference type="GO" id="GO:0000139">
    <property type="term" value="C:Golgi membrane"/>
    <property type="evidence" value="ECO:0007669"/>
    <property type="project" value="UniProtKB-SubCell"/>
</dbReference>
<keyword evidence="8" id="KW-1185">Reference proteome</keyword>
<name>A0A2U1NE93_ARTAN</name>
<keyword evidence="4" id="KW-0325">Glycoprotein</keyword>
<dbReference type="PANTHER" id="PTHR20961:SF5">
    <property type="entry name" value="GLYCOSYLTRANSFERASE-RELATED"/>
    <property type="match status" value="1"/>
</dbReference>
<proteinExistence type="predicted"/>
<accession>A0A2U1NE93</accession>
<dbReference type="OrthoDB" id="529273at2759"/>
<dbReference type="Proteomes" id="UP000245207">
    <property type="component" value="Unassembled WGS sequence"/>
</dbReference>
<comment type="caution">
    <text evidence="7">The sequence shown here is derived from an EMBL/GenBank/DDBJ whole genome shotgun (WGS) entry which is preliminary data.</text>
</comment>
<keyword evidence="5" id="KW-1133">Transmembrane helix</keyword>
<dbReference type="PANTHER" id="PTHR20961">
    <property type="entry name" value="GLYCOSYLTRANSFERASE"/>
    <property type="match status" value="1"/>
</dbReference>
<dbReference type="InterPro" id="IPR049625">
    <property type="entry name" value="Glyco_transf_61_cat"/>
</dbReference>
<dbReference type="STRING" id="35608.A0A2U1NE93"/>
<evidence type="ECO:0000313" key="8">
    <source>
        <dbReference type="Proteomes" id="UP000245207"/>
    </source>
</evidence>
<keyword evidence="5" id="KW-0472">Membrane</keyword>
<dbReference type="EMBL" id="PKPP01003019">
    <property type="protein sequence ID" value="PWA71808.1"/>
    <property type="molecule type" value="Genomic_DNA"/>
</dbReference>
<evidence type="ECO:0000256" key="2">
    <source>
        <dbReference type="ARBA" id="ARBA00022676"/>
    </source>
</evidence>
<dbReference type="AlphaFoldDB" id="A0A2U1NE93"/>